<evidence type="ECO:0000256" key="3">
    <source>
        <dbReference type="ARBA" id="ARBA00048782"/>
    </source>
</evidence>
<keyword evidence="7" id="KW-1185">Reference proteome</keyword>
<dbReference type="PANTHER" id="PTHR43774">
    <property type="entry name" value="PEPTIDE METHIONINE SULFOXIDE REDUCTASE"/>
    <property type="match status" value="1"/>
</dbReference>
<dbReference type="Gene3D" id="3.30.1060.10">
    <property type="entry name" value="Peptide methionine sulphoxide reductase MsrA"/>
    <property type="match status" value="1"/>
</dbReference>
<feature type="active site" evidence="4">
    <location>
        <position position="11"/>
    </location>
</feature>
<dbReference type="PANTHER" id="PTHR43774:SF1">
    <property type="entry name" value="PEPTIDE METHIONINE SULFOXIDE REDUCTASE MSRA 2"/>
    <property type="match status" value="1"/>
</dbReference>
<keyword evidence="1 4" id="KW-0560">Oxidoreductase</keyword>
<evidence type="ECO:0000256" key="4">
    <source>
        <dbReference type="HAMAP-Rule" id="MF_01401"/>
    </source>
</evidence>
<dbReference type="OrthoDB" id="4174719at2"/>
<comment type="catalytic activity">
    <reaction evidence="3 4">
        <text>[thioredoxin]-disulfide + L-methionine + H2O = L-methionine (S)-S-oxide + [thioredoxin]-dithiol</text>
        <dbReference type="Rhea" id="RHEA:19993"/>
        <dbReference type="Rhea" id="RHEA-COMP:10698"/>
        <dbReference type="Rhea" id="RHEA-COMP:10700"/>
        <dbReference type="ChEBI" id="CHEBI:15377"/>
        <dbReference type="ChEBI" id="CHEBI:29950"/>
        <dbReference type="ChEBI" id="CHEBI:50058"/>
        <dbReference type="ChEBI" id="CHEBI:57844"/>
        <dbReference type="ChEBI" id="CHEBI:58772"/>
        <dbReference type="EC" id="1.8.4.11"/>
    </reaction>
</comment>
<evidence type="ECO:0000259" key="5">
    <source>
        <dbReference type="Pfam" id="PF01625"/>
    </source>
</evidence>
<dbReference type="SUPFAM" id="SSF55068">
    <property type="entry name" value="Peptide methionine sulfoxide reductase"/>
    <property type="match status" value="1"/>
</dbReference>
<reference evidence="6 7" key="1">
    <citation type="submission" date="2018-05" db="EMBL/GenBank/DDBJ databases">
        <title>Leucothrix arctica sp. nov., isolated from Arctic seawater.</title>
        <authorList>
            <person name="Choi A."/>
            <person name="Baek K."/>
        </authorList>
    </citation>
    <scope>NUCLEOTIDE SEQUENCE [LARGE SCALE GENOMIC DNA]</scope>
    <source>
        <strain evidence="6 7">JCM 18388</strain>
    </source>
</reference>
<dbReference type="AlphaFoldDB" id="A0A317CGP1"/>
<dbReference type="Pfam" id="PF01625">
    <property type="entry name" value="PMSR"/>
    <property type="match status" value="1"/>
</dbReference>
<protein>
    <recommendedName>
        <fullName evidence="4">Peptide methionine sulfoxide reductase MsrA</fullName>
        <shortName evidence="4">Protein-methionine-S-oxide reductase</shortName>
        <ecNumber evidence="4">1.8.4.11</ecNumber>
    </recommendedName>
    <alternativeName>
        <fullName evidence="4">Peptide-methionine (S)-S-oxide reductase</fullName>
        <shortName evidence="4">Peptide Met(O) reductase</shortName>
    </alternativeName>
</protein>
<name>A0A317CGP1_9GAMM</name>
<evidence type="ECO:0000256" key="2">
    <source>
        <dbReference type="ARBA" id="ARBA00047806"/>
    </source>
</evidence>
<dbReference type="GO" id="GO:0008113">
    <property type="term" value="F:peptide-methionine (S)-S-oxide reductase activity"/>
    <property type="evidence" value="ECO:0007669"/>
    <property type="project" value="UniProtKB-UniRule"/>
</dbReference>
<evidence type="ECO:0000313" key="6">
    <source>
        <dbReference type="EMBL" id="PWQ96593.1"/>
    </source>
</evidence>
<comment type="caution">
    <text evidence="6">The sequence shown here is derived from an EMBL/GenBank/DDBJ whole genome shotgun (WGS) entry which is preliminary data.</text>
</comment>
<evidence type="ECO:0000313" key="7">
    <source>
        <dbReference type="Proteomes" id="UP000245539"/>
    </source>
</evidence>
<sequence length="161" mass="18609">MIKKAYLAGGCFWGLEDLFRQQQGVINTEVGYTGGSVPNPTYRNHEGHAEAMLIEYDDAVISYRQLLEYFFRVHNPTTLNRQGNDIGSSYRSAIFYQNEEEKAEAEDFIKFVDESGKWPNPVVTTLEPLDVFYDAEDYHQDYLVKNPGGYTCHVEYFKSYD</sequence>
<dbReference type="GO" id="GO:0033744">
    <property type="term" value="F:L-methionine:thioredoxin-disulfide S-oxidoreductase activity"/>
    <property type="evidence" value="ECO:0007669"/>
    <property type="project" value="RHEA"/>
</dbReference>
<dbReference type="NCBIfam" id="TIGR00401">
    <property type="entry name" value="msrA"/>
    <property type="match status" value="1"/>
</dbReference>
<comment type="function">
    <text evidence="4">Has an important function as a repair enzyme for proteins that have been inactivated by oxidation. Catalyzes the reversible oxidation-reduction of methionine sulfoxide in proteins to methionine.</text>
</comment>
<evidence type="ECO:0000256" key="1">
    <source>
        <dbReference type="ARBA" id="ARBA00023002"/>
    </source>
</evidence>
<dbReference type="EC" id="1.8.4.11" evidence="4"/>
<feature type="domain" description="Peptide methionine sulphoxide reductase MsrA" evidence="5">
    <location>
        <begin position="4"/>
        <end position="152"/>
    </location>
</feature>
<gene>
    <name evidence="4 6" type="primary">msrA</name>
    <name evidence="6" type="ORF">DKW60_12480</name>
</gene>
<dbReference type="InterPro" id="IPR036509">
    <property type="entry name" value="Met_Sox_Rdtase_MsrA_sf"/>
</dbReference>
<dbReference type="RefSeq" id="WP_109837984.1">
    <property type="nucleotide sequence ID" value="NZ_QGKM01000036.1"/>
</dbReference>
<organism evidence="6 7">
    <name type="scientific">Leucothrix pacifica</name>
    <dbReference type="NCBI Taxonomy" id="1247513"/>
    <lineage>
        <taxon>Bacteria</taxon>
        <taxon>Pseudomonadati</taxon>
        <taxon>Pseudomonadota</taxon>
        <taxon>Gammaproteobacteria</taxon>
        <taxon>Thiotrichales</taxon>
        <taxon>Thiotrichaceae</taxon>
        <taxon>Leucothrix</taxon>
    </lineage>
</organism>
<dbReference type="InterPro" id="IPR002569">
    <property type="entry name" value="Met_Sox_Rdtase_MsrA_dom"/>
</dbReference>
<dbReference type="EMBL" id="QGKM01000036">
    <property type="protein sequence ID" value="PWQ96593.1"/>
    <property type="molecule type" value="Genomic_DNA"/>
</dbReference>
<proteinExistence type="inferred from homology"/>
<dbReference type="HAMAP" id="MF_01401">
    <property type="entry name" value="MsrA"/>
    <property type="match status" value="1"/>
</dbReference>
<comment type="similarity">
    <text evidence="4">Belongs to the MsrA Met sulfoxide reductase family.</text>
</comment>
<dbReference type="Proteomes" id="UP000245539">
    <property type="component" value="Unassembled WGS sequence"/>
</dbReference>
<accession>A0A317CGP1</accession>
<comment type="catalytic activity">
    <reaction evidence="2 4">
        <text>L-methionyl-[protein] + [thioredoxin]-disulfide + H2O = L-methionyl-(S)-S-oxide-[protein] + [thioredoxin]-dithiol</text>
        <dbReference type="Rhea" id="RHEA:14217"/>
        <dbReference type="Rhea" id="RHEA-COMP:10698"/>
        <dbReference type="Rhea" id="RHEA-COMP:10700"/>
        <dbReference type="Rhea" id="RHEA-COMP:12313"/>
        <dbReference type="Rhea" id="RHEA-COMP:12315"/>
        <dbReference type="ChEBI" id="CHEBI:15377"/>
        <dbReference type="ChEBI" id="CHEBI:16044"/>
        <dbReference type="ChEBI" id="CHEBI:29950"/>
        <dbReference type="ChEBI" id="CHEBI:44120"/>
        <dbReference type="ChEBI" id="CHEBI:50058"/>
        <dbReference type="EC" id="1.8.4.11"/>
    </reaction>
</comment>